<dbReference type="Pfam" id="PF04577">
    <property type="entry name" value="Glyco_transf_61"/>
    <property type="match status" value="1"/>
</dbReference>
<keyword evidence="2 5" id="KW-0808">Transferase</keyword>
<keyword evidence="3" id="KW-0325">Glycoprotein</keyword>
<dbReference type="RefSeq" id="WP_083920263.1">
    <property type="nucleotide sequence ID" value="NZ_CP043538.1"/>
</dbReference>
<evidence type="ECO:0000259" key="4">
    <source>
        <dbReference type="Pfam" id="PF04577"/>
    </source>
</evidence>
<keyword evidence="1" id="KW-0328">Glycosyltransferase</keyword>
<dbReference type="GO" id="GO:0016757">
    <property type="term" value="F:glycosyltransferase activity"/>
    <property type="evidence" value="ECO:0007669"/>
    <property type="project" value="UniProtKB-KW"/>
</dbReference>
<dbReference type="EMBL" id="CP043538">
    <property type="protein sequence ID" value="QGY01252.1"/>
    <property type="molecule type" value="Genomic_DNA"/>
</dbReference>
<proteinExistence type="predicted"/>
<evidence type="ECO:0000256" key="2">
    <source>
        <dbReference type="ARBA" id="ARBA00022679"/>
    </source>
</evidence>
<gene>
    <name evidence="5" type="ORF">MMSR116_04545</name>
</gene>
<dbReference type="OrthoDB" id="288504at2"/>
<dbReference type="InterPro" id="IPR007657">
    <property type="entry name" value="Glycosyltransferase_61"/>
</dbReference>
<evidence type="ECO:0000256" key="3">
    <source>
        <dbReference type="ARBA" id="ARBA00023180"/>
    </source>
</evidence>
<dbReference type="InterPro" id="IPR049625">
    <property type="entry name" value="Glyco_transf_61_cat"/>
</dbReference>
<evidence type="ECO:0000313" key="5">
    <source>
        <dbReference type="EMBL" id="QGY01252.1"/>
    </source>
</evidence>
<evidence type="ECO:0000256" key="1">
    <source>
        <dbReference type="ARBA" id="ARBA00022676"/>
    </source>
</evidence>
<sequence length="508" mass="57640">MLFNKSKFVNKLKHCLAKIVVNKEFYLSNYSDVGVAKVDPVKHYAKYWKSSPIRAPNSTISRLLFVVSPVVVGWYAASGRANLEWLAIFRVRFKELHWANKPFQRRIAVRVVKKITDAEVLQNSTVAEYFGQRLRVFRAWRDDAPWLTRTQIEPEANYYFNEVHPVGWRNKTRRREVIIPPLTHITINDATIFGTAQIMAGNRYVVEEPAADPKFSFVAGQQDIILNLDRTGASAIAKIPAITEAIPEGILLGGRCAKNYFHFMLEYLTKGYIFERCNLIDQIPLVVTDDLFPSQYEAINIIFPGIPLFKRPSNTALKVDLLHTASVMNYLPDAGEVPDWMKSGLRDASLKWLRDRVLSNTPLDAIRQSRGRYFLSRRFGRSITNAAEVEDIFLQRGFEVIDPGSLSFVEQINLFRTAECIAGPTGAAFTNMIFCNPGTKIIALSSRHSMMSVFQNIAHFANCDYHQIATPGPKIDLYRNRPPSVAQIHANFSIDTGSLSDFLSLNIR</sequence>
<dbReference type="KEGG" id="mmes:MMSR116_04545"/>
<name>A0A6B9FGC8_9HYPH</name>
<reference evidence="5 6" key="2">
    <citation type="journal article" date="2013" name="Genome Announc.">
        <title>Draft Genome Sequence of Methylobacterium mesophilicum Strain SR1.6/6, Isolated from Citrus sinensis.</title>
        <authorList>
            <person name="Marinho Almeida D."/>
            <person name="Dini-Andreote F."/>
            <person name="Camargo Neves A.A."/>
            <person name="Juca Ramos R.T."/>
            <person name="Andreote F.D."/>
            <person name="Carneiro A.R."/>
            <person name="Oliveira de Souza Lima A."/>
            <person name="Caracciolo Gomes de Sa P.H."/>
            <person name="Ribeiro Barbosa M.S."/>
            <person name="Araujo W.L."/>
            <person name="Silva A."/>
        </authorList>
    </citation>
    <scope>NUCLEOTIDE SEQUENCE [LARGE SCALE GENOMIC DNA]</scope>
    <source>
        <strain evidence="5 6">SR1.6/6</strain>
    </source>
</reference>
<dbReference type="Proteomes" id="UP000012488">
    <property type="component" value="Chromosome"/>
</dbReference>
<accession>A0A6B9FGC8</accession>
<reference evidence="5 6" key="1">
    <citation type="journal article" date="2012" name="Genet. Mol. Biol.">
        <title>Analysis of 16S rRNA and mxaF genes revealing insights into Methylobacterium niche-specific plant association.</title>
        <authorList>
            <person name="Dourado M.N."/>
            <person name="Andreote F.D."/>
            <person name="Dini-Andreote F."/>
            <person name="Conti R."/>
            <person name="Araujo J.M."/>
            <person name="Araujo W.L."/>
        </authorList>
    </citation>
    <scope>NUCLEOTIDE SEQUENCE [LARGE SCALE GENOMIC DNA]</scope>
    <source>
        <strain evidence="5 6">SR1.6/6</strain>
    </source>
</reference>
<evidence type="ECO:0000313" key="6">
    <source>
        <dbReference type="Proteomes" id="UP000012488"/>
    </source>
</evidence>
<dbReference type="AlphaFoldDB" id="A0A6B9FGC8"/>
<organism evidence="5 6">
    <name type="scientific">Methylobacterium mesophilicum SR1.6/6</name>
    <dbReference type="NCBI Taxonomy" id="908290"/>
    <lineage>
        <taxon>Bacteria</taxon>
        <taxon>Pseudomonadati</taxon>
        <taxon>Pseudomonadota</taxon>
        <taxon>Alphaproteobacteria</taxon>
        <taxon>Hyphomicrobiales</taxon>
        <taxon>Methylobacteriaceae</taxon>
        <taxon>Methylobacterium</taxon>
    </lineage>
</organism>
<protein>
    <submittedName>
        <fullName evidence="5">Glycosyltransferase family 61 protein</fullName>
    </submittedName>
</protein>
<dbReference type="PANTHER" id="PTHR20961">
    <property type="entry name" value="GLYCOSYLTRANSFERASE"/>
    <property type="match status" value="1"/>
</dbReference>
<feature type="domain" description="Glycosyltransferase 61 catalytic" evidence="4">
    <location>
        <begin position="341"/>
        <end position="442"/>
    </location>
</feature>